<dbReference type="AlphaFoldDB" id="A0A1H8RSG1"/>
<feature type="compositionally biased region" description="Acidic residues" evidence="1">
    <location>
        <begin position="1"/>
        <end position="20"/>
    </location>
</feature>
<feature type="region of interest" description="Disordered" evidence="1">
    <location>
        <begin position="1"/>
        <end position="43"/>
    </location>
</feature>
<dbReference type="EMBL" id="FOCX01000017">
    <property type="protein sequence ID" value="SEO69114.1"/>
    <property type="molecule type" value="Genomic_DNA"/>
</dbReference>
<dbReference type="PANTHER" id="PTHR38433">
    <property type="match status" value="1"/>
</dbReference>
<evidence type="ECO:0000313" key="2">
    <source>
        <dbReference type="EMBL" id="SEO69114.1"/>
    </source>
</evidence>
<dbReference type="OrthoDB" id="56850at2157"/>
<dbReference type="RefSeq" id="WP_092661979.1">
    <property type="nucleotide sequence ID" value="NZ_FOCX01000017.1"/>
</dbReference>
<accession>A0A1H8RSG1</accession>
<organism evidence="2 3">
    <name type="scientific">Halorientalis persicus</name>
    <dbReference type="NCBI Taxonomy" id="1367881"/>
    <lineage>
        <taxon>Archaea</taxon>
        <taxon>Methanobacteriati</taxon>
        <taxon>Methanobacteriota</taxon>
        <taxon>Stenosarchaea group</taxon>
        <taxon>Halobacteria</taxon>
        <taxon>Halobacteriales</taxon>
        <taxon>Haloarculaceae</taxon>
        <taxon>Halorientalis</taxon>
    </lineage>
</organism>
<gene>
    <name evidence="2" type="ORF">SAMN05216388_101710</name>
</gene>
<feature type="compositionally biased region" description="Low complexity" evidence="1">
    <location>
        <begin position="21"/>
        <end position="30"/>
    </location>
</feature>
<evidence type="ECO:0000256" key="1">
    <source>
        <dbReference type="SAM" id="MobiDB-lite"/>
    </source>
</evidence>
<dbReference type="Proteomes" id="UP000198775">
    <property type="component" value="Unassembled WGS sequence"/>
</dbReference>
<protein>
    <submittedName>
        <fullName evidence="2">Uncharacterized conserved protein YjgD, DUF1641 family</fullName>
    </submittedName>
</protein>
<evidence type="ECO:0000313" key="3">
    <source>
        <dbReference type="Proteomes" id="UP000198775"/>
    </source>
</evidence>
<keyword evidence="3" id="KW-1185">Reference proteome</keyword>
<reference evidence="3" key="1">
    <citation type="submission" date="2016-10" db="EMBL/GenBank/DDBJ databases">
        <authorList>
            <person name="Varghese N."/>
            <person name="Submissions S."/>
        </authorList>
    </citation>
    <scope>NUCLEOTIDE SEQUENCE [LARGE SCALE GENOMIC DNA]</scope>
    <source>
        <strain evidence="3">IBRC-M 10043</strain>
    </source>
</reference>
<feature type="compositionally biased region" description="Basic and acidic residues" evidence="1">
    <location>
        <begin position="33"/>
        <end position="43"/>
    </location>
</feature>
<dbReference type="PANTHER" id="PTHR38433:SF1">
    <property type="entry name" value="DUF1641 DOMAIN-CONTAINING PROTEIN"/>
    <property type="match status" value="1"/>
</dbReference>
<dbReference type="InterPro" id="IPR012440">
    <property type="entry name" value="DUF1641"/>
</dbReference>
<proteinExistence type="predicted"/>
<sequence length="228" mass="23179">MAEQQEDEAGADESPADADGDTATTDAGGDLPPEVREAVAEHPEEVARFLDNLGEVNDLLDGTAVATSAMDDEMVQNLAATGTNLGAAADGLATPEAAQLGEAAGENAGELAEAIETLARLQRSGTLDDVLALADTLSLLTAAMDDEMVQNLTATGSRLGELADTAADEDVAGSLESVLEAVGEAGDQPPEPPGVVGTVRALRDPDVQSGMGFLLAVARALGRDLRED</sequence>
<dbReference type="Pfam" id="PF07849">
    <property type="entry name" value="DUF1641"/>
    <property type="match status" value="1"/>
</dbReference>
<name>A0A1H8RSG1_9EURY</name>